<dbReference type="PROSITE" id="PS51332">
    <property type="entry name" value="B12_BINDING"/>
    <property type="match status" value="1"/>
</dbReference>
<keyword evidence="3" id="KW-0479">Metal-binding</keyword>
<dbReference type="SFLD" id="SFLDG01082">
    <property type="entry name" value="B12-binding_domain_containing"/>
    <property type="match status" value="1"/>
</dbReference>
<comment type="cofactor">
    <cofactor evidence="1">
        <name>[4Fe-4S] cluster</name>
        <dbReference type="ChEBI" id="CHEBI:49883"/>
    </cofactor>
</comment>
<dbReference type="Gene3D" id="3.80.30.20">
    <property type="entry name" value="tm_1862 like domain"/>
    <property type="match status" value="1"/>
</dbReference>
<sequence>MSNENLSTRLERSSRRDIKKILMINPQSETHSEQASRFPLGLFSIATFIAEKFKGPLDVSILDLQIQTPDFDIAKAVEDVNPDVVMTTAITPYEPYAQKIGEIVREVKPTSLSLIGGYHATARPSETIASGNFDVGAIGEGEETVLDFLNALATHTLDQPEKLLDIPGLFFKGDNGQTAYSKLRVPQLPLSQYPWASKGLELLVGQTVSYQVFGDTKKFDSQPGTIITSRGCVHNCANCGSKQMFQVVRNRPPKDVVGEIRYLYDKYGTKNFYFADDTINQDPERLNEISRLLIREALPIEWVGMARVDTLKPDLYKLAVKAGAVEFAFGVESADPQVLAALEQNKANLENVVATTQMVRDAGADVKYYLMTGNPKETPESSQMTAEFLQATQPDKIRVSRSIPYPGAPFIGEIEVVPPYDKQYEHWWAFPPPSNPFGPLLNLTKTSLMSPEQIEEARQLLIRTHLAYGGKI</sequence>
<dbReference type="Gene3D" id="3.40.50.280">
    <property type="entry name" value="Cobalamin-binding domain"/>
    <property type="match status" value="1"/>
</dbReference>
<dbReference type="GO" id="GO:0051539">
    <property type="term" value="F:4 iron, 4 sulfur cluster binding"/>
    <property type="evidence" value="ECO:0007669"/>
    <property type="project" value="UniProtKB-KW"/>
</dbReference>
<evidence type="ECO:0000256" key="1">
    <source>
        <dbReference type="ARBA" id="ARBA00001966"/>
    </source>
</evidence>
<dbReference type="SUPFAM" id="SSF102114">
    <property type="entry name" value="Radical SAM enzymes"/>
    <property type="match status" value="1"/>
</dbReference>
<dbReference type="GO" id="GO:0031419">
    <property type="term" value="F:cobalamin binding"/>
    <property type="evidence" value="ECO:0007669"/>
    <property type="project" value="InterPro"/>
</dbReference>
<protein>
    <submittedName>
        <fullName evidence="8">Uncharacterized protein</fullName>
    </submittedName>
</protein>
<keyword evidence="5" id="KW-0411">Iron-sulfur</keyword>
<dbReference type="Proteomes" id="UP000228547">
    <property type="component" value="Unassembled WGS sequence"/>
</dbReference>
<dbReference type="SFLD" id="SFLDG01123">
    <property type="entry name" value="methyltransferase_(Class_B)"/>
    <property type="match status" value="1"/>
</dbReference>
<evidence type="ECO:0000259" key="7">
    <source>
        <dbReference type="PROSITE" id="PS51918"/>
    </source>
</evidence>
<dbReference type="SFLD" id="SFLDS00029">
    <property type="entry name" value="Radical_SAM"/>
    <property type="match status" value="1"/>
</dbReference>
<reference evidence="9" key="1">
    <citation type="submission" date="2017-09" db="EMBL/GenBank/DDBJ databases">
        <title>Depth-based differentiation of microbial function through sediment-hosted aquifers and enrichment of novel symbionts in the deep terrestrial subsurface.</title>
        <authorList>
            <person name="Probst A.J."/>
            <person name="Ladd B."/>
            <person name="Jarett J.K."/>
            <person name="Geller-Mcgrath D.E."/>
            <person name="Sieber C.M.K."/>
            <person name="Emerson J.B."/>
            <person name="Anantharaman K."/>
            <person name="Thomas B.C."/>
            <person name="Malmstrom R."/>
            <person name="Stieglmeier M."/>
            <person name="Klingl A."/>
            <person name="Woyke T."/>
            <person name="Ryan C.M."/>
            <person name="Banfield J.F."/>
        </authorList>
    </citation>
    <scope>NUCLEOTIDE SEQUENCE [LARGE SCALE GENOMIC DNA]</scope>
</reference>
<dbReference type="SMART" id="SM00729">
    <property type="entry name" value="Elp3"/>
    <property type="match status" value="1"/>
</dbReference>
<dbReference type="PANTHER" id="PTHR43409">
    <property type="entry name" value="ANAEROBIC MAGNESIUM-PROTOPORPHYRIN IX MONOMETHYL ESTER CYCLASE-RELATED"/>
    <property type="match status" value="1"/>
</dbReference>
<dbReference type="InterPro" id="IPR006158">
    <property type="entry name" value="Cobalamin-bd"/>
</dbReference>
<dbReference type="InterPro" id="IPR023404">
    <property type="entry name" value="rSAM_horseshoe"/>
</dbReference>
<evidence type="ECO:0000313" key="8">
    <source>
        <dbReference type="EMBL" id="PIZ86908.1"/>
    </source>
</evidence>
<dbReference type="CDD" id="cd02068">
    <property type="entry name" value="radical_SAM_B12_BD"/>
    <property type="match status" value="1"/>
</dbReference>
<keyword evidence="2" id="KW-0949">S-adenosyl-L-methionine</keyword>
<evidence type="ECO:0000256" key="4">
    <source>
        <dbReference type="ARBA" id="ARBA00023004"/>
    </source>
</evidence>
<dbReference type="PROSITE" id="PS51918">
    <property type="entry name" value="RADICAL_SAM"/>
    <property type="match status" value="1"/>
</dbReference>
<evidence type="ECO:0000256" key="3">
    <source>
        <dbReference type="ARBA" id="ARBA00022723"/>
    </source>
</evidence>
<accession>A0A2J0MMR8</accession>
<organism evidence="8 9">
    <name type="scientific">Candidatus Nomurabacteria bacterium CG_4_10_14_0_2_um_filter_30_12</name>
    <dbReference type="NCBI Taxonomy" id="1974727"/>
    <lineage>
        <taxon>Bacteria</taxon>
        <taxon>Candidatus Nomuraibacteriota</taxon>
    </lineage>
</organism>
<evidence type="ECO:0000256" key="2">
    <source>
        <dbReference type="ARBA" id="ARBA00022691"/>
    </source>
</evidence>
<evidence type="ECO:0000313" key="9">
    <source>
        <dbReference type="Proteomes" id="UP000228547"/>
    </source>
</evidence>
<gene>
    <name evidence="8" type="ORF">COX93_02800</name>
</gene>
<proteinExistence type="predicted"/>
<dbReference type="Pfam" id="PF02310">
    <property type="entry name" value="B12-binding"/>
    <property type="match status" value="1"/>
</dbReference>
<dbReference type="InterPro" id="IPR058240">
    <property type="entry name" value="rSAM_sf"/>
</dbReference>
<feature type="domain" description="B12-binding" evidence="6">
    <location>
        <begin position="18"/>
        <end position="159"/>
    </location>
</feature>
<dbReference type="AlphaFoldDB" id="A0A2J0MMR8"/>
<dbReference type="CDD" id="cd01335">
    <property type="entry name" value="Radical_SAM"/>
    <property type="match status" value="1"/>
</dbReference>
<name>A0A2J0MMR8_9BACT</name>
<feature type="domain" description="Radical SAM core" evidence="7">
    <location>
        <begin position="218"/>
        <end position="440"/>
    </location>
</feature>
<dbReference type="PANTHER" id="PTHR43409:SF16">
    <property type="entry name" value="SLR0320 PROTEIN"/>
    <property type="match status" value="1"/>
</dbReference>
<dbReference type="InterPro" id="IPR051198">
    <property type="entry name" value="BchE-like"/>
</dbReference>
<dbReference type="GO" id="GO:0046872">
    <property type="term" value="F:metal ion binding"/>
    <property type="evidence" value="ECO:0007669"/>
    <property type="project" value="UniProtKB-KW"/>
</dbReference>
<dbReference type="GO" id="GO:0005829">
    <property type="term" value="C:cytosol"/>
    <property type="evidence" value="ECO:0007669"/>
    <property type="project" value="TreeGrafter"/>
</dbReference>
<dbReference type="InterPro" id="IPR006638">
    <property type="entry name" value="Elp3/MiaA/NifB-like_rSAM"/>
</dbReference>
<comment type="caution">
    <text evidence="8">The sequence shown here is derived from an EMBL/GenBank/DDBJ whole genome shotgun (WGS) entry which is preliminary data.</text>
</comment>
<dbReference type="Pfam" id="PF04055">
    <property type="entry name" value="Radical_SAM"/>
    <property type="match status" value="1"/>
</dbReference>
<evidence type="ECO:0000256" key="5">
    <source>
        <dbReference type="ARBA" id="ARBA00023014"/>
    </source>
</evidence>
<dbReference type="EMBL" id="PFOY01000041">
    <property type="protein sequence ID" value="PIZ86908.1"/>
    <property type="molecule type" value="Genomic_DNA"/>
</dbReference>
<keyword evidence="4" id="KW-0408">Iron</keyword>
<dbReference type="GO" id="GO:0003824">
    <property type="term" value="F:catalytic activity"/>
    <property type="evidence" value="ECO:0007669"/>
    <property type="project" value="InterPro"/>
</dbReference>
<dbReference type="InterPro" id="IPR007197">
    <property type="entry name" value="rSAM"/>
</dbReference>
<evidence type="ECO:0000259" key="6">
    <source>
        <dbReference type="PROSITE" id="PS51332"/>
    </source>
</evidence>
<dbReference type="InterPro" id="IPR034466">
    <property type="entry name" value="Methyltransferase_Class_B"/>
</dbReference>